<evidence type="ECO:0000256" key="7">
    <source>
        <dbReference type="ARBA" id="ARBA00023211"/>
    </source>
</evidence>
<keyword evidence="3" id="KW-0052">Apoplast</keyword>
<evidence type="ECO:0000256" key="4">
    <source>
        <dbReference type="ARBA" id="ARBA00022525"/>
    </source>
</evidence>
<feature type="binding site" evidence="9">
    <location>
        <position position="158"/>
    </location>
    <ligand>
        <name>Mn(2+)</name>
        <dbReference type="ChEBI" id="CHEBI:29035"/>
    </ligand>
</feature>
<dbReference type="InterPro" id="IPR014710">
    <property type="entry name" value="RmlC-like_jellyroll"/>
</dbReference>
<dbReference type="GO" id="GO:0048046">
    <property type="term" value="C:apoplast"/>
    <property type="evidence" value="ECO:0007669"/>
    <property type="project" value="UniProtKB-SubCell"/>
</dbReference>
<evidence type="ECO:0000259" key="12">
    <source>
        <dbReference type="SMART" id="SM00835"/>
    </source>
</evidence>
<keyword evidence="11" id="KW-0732">Signal</keyword>
<dbReference type="STRING" id="337451.A0A443P4S6"/>
<protein>
    <submittedName>
        <fullName evidence="13">Putative germin-like protein 2-1</fullName>
    </submittedName>
</protein>
<feature type="domain" description="Cupin type-1" evidence="12">
    <location>
        <begin position="433"/>
        <end position="583"/>
    </location>
</feature>
<keyword evidence="6 10" id="KW-1015">Disulfide bond</keyword>
<sequence length="589" mass="62974">MRVMATYFLLVVVLALTCSLAIATDHSPLQDFCVAMSNSPVMVNGLVCKDPKLAQANDFFFGGLHIAGNTSNPVGSRVTPVTVAQLPGLNTLGISMVRIDYAGLGINPPHTHPRATEILTVVKGTLYVGFVTSNPDNRLITKVLQEGDVFVFPQGLIHFQHNAGEGSAVAIAALSSQNPGVITIANSVFGSNPSISDDILGKAFQVEKKIIDMLQAQFGQTKWRPDFFSWQPLPSPAAPSPLPLTTVPCKIFVLQCLTAQDPKLAQADDFFFTGLDKPGNTSNPVGSKVTPVNVAQIPGLNTLGISMVRIDYARWGLNPPHTHPRATEILTVLEGTLYVGFVTSNPDNRLITKVLQKGDVFVFPEALIHFQRNAGYGNAVAIAALSSQNPGVITIANAVFGSNPAISADILAKAFQVDKKDPKLAQADDFFFTGLHKPGNTSNPVGSKVTPVNVAQIPGLNTLGISMVRIDYARWGINPPHTHPRATEILTVLEGTLYVGFVTSNPNNRLITKVLQKGDVFVFPEGLIHFQRNAGYGNAVAIAALSSQNPGVITIANAVFGSNPAISDDILAKAFQVDKKVVDYLQSQF</sequence>
<gene>
    <name evidence="13" type="ORF">CKAN_01463100</name>
</gene>
<name>A0A443P4S6_9MAGN</name>
<comment type="caution">
    <text evidence="13">The sequence shown here is derived from an EMBL/GenBank/DDBJ whole genome shotgun (WGS) entry which is preliminary data.</text>
</comment>
<reference evidence="13 14" key="1">
    <citation type="journal article" date="2019" name="Nat. Plants">
        <title>Stout camphor tree genome fills gaps in understanding of flowering plant genome evolution.</title>
        <authorList>
            <person name="Chaw S.M."/>
            <person name="Liu Y.C."/>
            <person name="Wu Y.W."/>
            <person name="Wang H.Y."/>
            <person name="Lin C.I."/>
            <person name="Wu C.S."/>
            <person name="Ke H.M."/>
            <person name="Chang L.Y."/>
            <person name="Hsu C.Y."/>
            <person name="Yang H.T."/>
            <person name="Sudianto E."/>
            <person name="Hsu M.H."/>
            <person name="Wu K.P."/>
            <person name="Wang L.N."/>
            <person name="Leebens-Mack J.H."/>
            <person name="Tsai I.J."/>
        </authorList>
    </citation>
    <scope>NUCLEOTIDE SEQUENCE [LARGE SCALE GENOMIC DNA]</scope>
    <source>
        <strain evidence="14">cv. Chaw 1501</strain>
        <tissue evidence="13">Young leaves</tissue>
    </source>
</reference>
<dbReference type="SMART" id="SM00835">
    <property type="entry name" value="Cupin_1"/>
    <property type="match status" value="3"/>
</dbReference>
<feature type="domain" description="Cupin type-1" evidence="12">
    <location>
        <begin position="273"/>
        <end position="423"/>
    </location>
</feature>
<dbReference type="SUPFAM" id="SSF51182">
    <property type="entry name" value="RmlC-like cupins"/>
    <property type="match status" value="3"/>
</dbReference>
<dbReference type="InterPro" id="IPR011051">
    <property type="entry name" value="RmlC_Cupin_sf"/>
</dbReference>
<dbReference type="PROSITE" id="PS00725">
    <property type="entry name" value="GERMIN"/>
    <property type="match status" value="3"/>
</dbReference>
<accession>A0A443P4S6</accession>
<dbReference type="Pfam" id="PF00190">
    <property type="entry name" value="Cupin_1"/>
    <property type="match status" value="3"/>
</dbReference>
<feature type="binding site" evidence="8">
    <location>
        <position position="112"/>
    </location>
    <ligand>
        <name>oxalate</name>
        <dbReference type="ChEBI" id="CHEBI:30623"/>
    </ligand>
</feature>
<feature type="binding site" evidence="9">
    <location>
        <position position="110"/>
    </location>
    <ligand>
        <name>Mn(2+)</name>
        <dbReference type="ChEBI" id="CHEBI:29035"/>
    </ligand>
</feature>
<keyword evidence="7 8" id="KW-0464">Manganese</keyword>
<evidence type="ECO:0000313" key="13">
    <source>
        <dbReference type="EMBL" id="RWR85758.1"/>
    </source>
</evidence>
<evidence type="ECO:0000256" key="8">
    <source>
        <dbReference type="PIRSR" id="PIRSR601929-1"/>
    </source>
</evidence>
<dbReference type="OrthoDB" id="1921208at2759"/>
<feature type="binding site" evidence="8">
    <location>
        <position position="107"/>
    </location>
    <ligand>
        <name>oxalate</name>
        <dbReference type="ChEBI" id="CHEBI:30623"/>
    </ligand>
</feature>
<dbReference type="InterPro" id="IPR001929">
    <property type="entry name" value="Germin"/>
</dbReference>
<dbReference type="PANTHER" id="PTHR31238">
    <property type="entry name" value="GERMIN-LIKE PROTEIN SUBFAMILY 3 MEMBER 3"/>
    <property type="match status" value="1"/>
</dbReference>
<keyword evidence="4" id="KW-0964">Secreted</keyword>
<dbReference type="Gene3D" id="2.60.120.10">
    <property type="entry name" value="Jelly Rolls"/>
    <property type="match status" value="3"/>
</dbReference>
<comment type="similarity">
    <text evidence="2">Belongs to the germin family.</text>
</comment>
<evidence type="ECO:0000256" key="2">
    <source>
        <dbReference type="ARBA" id="ARBA00007456"/>
    </source>
</evidence>
<dbReference type="AlphaFoldDB" id="A0A443P4S6"/>
<dbReference type="InterPro" id="IPR019780">
    <property type="entry name" value="Germin_Mn-BS"/>
</dbReference>
<evidence type="ECO:0000256" key="3">
    <source>
        <dbReference type="ARBA" id="ARBA00022523"/>
    </source>
</evidence>
<dbReference type="FunFam" id="2.60.120.10:FF:000005">
    <property type="entry name" value="Germin-like protein subfamily 1 member 8"/>
    <property type="match status" value="3"/>
</dbReference>
<evidence type="ECO:0000256" key="9">
    <source>
        <dbReference type="PIRSR" id="PIRSR601929-2"/>
    </source>
</evidence>
<dbReference type="GO" id="GO:0030145">
    <property type="term" value="F:manganese ion binding"/>
    <property type="evidence" value="ECO:0007669"/>
    <property type="project" value="InterPro"/>
</dbReference>
<evidence type="ECO:0000256" key="1">
    <source>
        <dbReference type="ARBA" id="ARBA00004271"/>
    </source>
</evidence>
<proteinExistence type="inferred from homology"/>
<feature type="signal peptide" evidence="11">
    <location>
        <begin position="1"/>
        <end position="23"/>
    </location>
</feature>
<dbReference type="EMBL" id="QPKB01000005">
    <property type="protein sequence ID" value="RWR85758.1"/>
    <property type="molecule type" value="Genomic_DNA"/>
</dbReference>
<dbReference type="InterPro" id="IPR006045">
    <property type="entry name" value="Cupin_1"/>
</dbReference>
<keyword evidence="5 8" id="KW-0479">Metal-binding</keyword>
<evidence type="ECO:0000256" key="10">
    <source>
        <dbReference type="PIRSR" id="PIRSR601929-3"/>
    </source>
</evidence>
<organism evidence="13 14">
    <name type="scientific">Cinnamomum micranthum f. kanehirae</name>
    <dbReference type="NCBI Taxonomy" id="337451"/>
    <lineage>
        <taxon>Eukaryota</taxon>
        <taxon>Viridiplantae</taxon>
        <taxon>Streptophyta</taxon>
        <taxon>Embryophyta</taxon>
        <taxon>Tracheophyta</taxon>
        <taxon>Spermatophyta</taxon>
        <taxon>Magnoliopsida</taxon>
        <taxon>Magnoliidae</taxon>
        <taxon>Laurales</taxon>
        <taxon>Lauraceae</taxon>
        <taxon>Cinnamomum</taxon>
    </lineage>
</organism>
<dbReference type="Proteomes" id="UP000283530">
    <property type="component" value="Unassembled WGS sequence"/>
</dbReference>
<dbReference type="CDD" id="cd02241">
    <property type="entry name" value="cupin_OxOx"/>
    <property type="match status" value="3"/>
</dbReference>
<feature type="disulfide bond" evidence="10">
    <location>
        <begin position="33"/>
        <end position="48"/>
    </location>
</feature>
<evidence type="ECO:0000256" key="11">
    <source>
        <dbReference type="SAM" id="SignalP"/>
    </source>
</evidence>
<comment type="subcellular location">
    <subcellularLocation>
        <location evidence="1">Secreted</location>
        <location evidence="1">Extracellular space</location>
        <location evidence="1">Apoplast</location>
    </subcellularLocation>
</comment>
<evidence type="ECO:0000256" key="5">
    <source>
        <dbReference type="ARBA" id="ARBA00022723"/>
    </source>
</evidence>
<keyword evidence="14" id="KW-1185">Reference proteome</keyword>
<feature type="binding site" evidence="8">
    <location>
        <position position="117"/>
    </location>
    <ligand>
        <name>oxalate</name>
        <dbReference type="ChEBI" id="CHEBI:30623"/>
    </ligand>
</feature>
<evidence type="ECO:0000313" key="14">
    <source>
        <dbReference type="Proteomes" id="UP000283530"/>
    </source>
</evidence>
<dbReference type="PRINTS" id="PR00325">
    <property type="entry name" value="GERMIN"/>
</dbReference>
<evidence type="ECO:0000256" key="6">
    <source>
        <dbReference type="ARBA" id="ARBA00023157"/>
    </source>
</evidence>
<feature type="chain" id="PRO_5019341029" evidence="11">
    <location>
        <begin position="24"/>
        <end position="589"/>
    </location>
</feature>
<feature type="binding site" evidence="9">
    <location>
        <position position="112"/>
    </location>
    <ligand>
        <name>Mn(2+)</name>
        <dbReference type="ChEBI" id="CHEBI:29035"/>
    </ligand>
</feature>
<feature type="domain" description="Cupin type-1" evidence="12">
    <location>
        <begin position="62"/>
        <end position="212"/>
    </location>
</feature>
<feature type="binding site" evidence="9">
    <location>
        <position position="117"/>
    </location>
    <ligand>
        <name>Mn(2+)</name>
        <dbReference type="ChEBI" id="CHEBI:29035"/>
    </ligand>
</feature>